<dbReference type="InterPro" id="IPR007278">
    <property type="entry name" value="DUF397"/>
</dbReference>
<keyword evidence="3" id="KW-1185">Reference proteome</keyword>
<proteinExistence type="predicted"/>
<gene>
    <name evidence="2" type="ORF">BJ969_005018</name>
</gene>
<reference evidence="2 3" key="1">
    <citation type="submission" date="2020-08" db="EMBL/GenBank/DDBJ databases">
        <title>Sequencing the genomes of 1000 actinobacteria strains.</title>
        <authorList>
            <person name="Klenk H.-P."/>
        </authorList>
    </citation>
    <scope>NUCLEOTIDE SEQUENCE [LARGE SCALE GENOMIC DNA]</scope>
    <source>
        <strain evidence="2 3">DSM 45582</strain>
    </source>
</reference>
<dbReference type="Proteomes" id="UP000580474">
    <property type="component" value="Unassembled WGS sequence"/>
</dbReference>
<comment type="caution">
    <text evidence="2">The sequence shown here is derived from an EMBL/GenBank/DDBJ whole genome shotgun (WGS) entry which is preliminary data.</text>
</comment>
<feature type="domain" description="DUF397" evidence="1">
    <location>
        <begin position="6"/>
        <end position="58"/>
    </location>
</feature>
<dbReference type="Pfam" id="PF04149">
    <property type="entry name" value="DUF397"/>
    <property type="match status" value="1"/>
</dbReference>
<evidence type="ECO:0000313" key="2">
    <source>
        <dbReference type="EMBL" id="MBB5071930.1"/>
    </source>
</evidence>
<evidence type="ECO:0000313" key="3">
    <source>
        <dbReference type="Proteomes" id="UP000580474"/>
    </source>
</evidence>
<evidence type="ECO:0000259" key="1">
    <source>
        <dbReference type="Pfam" id="PF04149"/>
    </source>
</evidence>
<organism evidence="2 3">
    <name type="scientific">Saccharopolyspora gloriosae</name>
    <dbReference type="NCBI Taxonomy" id="455344"/>
    <lineage>
        <taxon>Bacteria</taxon>
        <taxon>Bacillati</taxon>
        <taxon>Actinomycetota</taxon>
        <taxon>Actinomycetes</taxon>
        <taxon>Pseudonocardiales</taxon>
        <taxon>Pseudonocardiaceae</taxon>
        <taxon>Saccharopolyspora</taxon>
    </lineage>
</organism>
<dbReference type="RefSeq" id="WP_184482823.1">
    <property type="nucleotide sequence ID" value="NZ_JACHIV010000001.1"/>
</dbReference>
<dbReference type="AlphaFoldDB" id="A0A840NJ82"/>
<dbReference type="EMBL" id="JACHIV010000001">
    <property type="protein sequence ID" value="MBB5071930.1"/>
    <property type="molecule type" value="Genomic_DNA"/>
</dbReference>
<name>A0A840NJ82_9PSEU</name>
<protein>
    <recommendedName>
        <fullName evidence="1">DUF397 domain-containing protein</fullName>
    </recommendedName>
</protein>
<sequence>MDLHDAKWRKSSRSNSGGYCVEVAVTPAVIGVRDTKDRAAGHFTTDHVRWNEFLTAVKAGRYSR</sequence>
<accession>A0A840NJ82</accession>